<dbReference type="InterPro" id="IPR052940">
    <property type="entry name" value="Carb_Esterase_6"/>
</dbReference>
<dbReference type="SUPFAM" id="SSF52266">
    <property type="entry name" value="SGNH hydrolase"/>
    <property type="match status" value="1"/>
</dbReference>
<evidence type="ECO:0000313" key="4">
    <source>
        <dbReference type="EMBL" id="MFC0514771.1"/>
    </source>
</evidence>
<keyword evidence="1" id="KW-0378">Hydrolase</keyword>
<sequence>MNTRALSFSLFVIISLFTGAASAQNKKFYIFLCFGQSNMEGNARIQPQDTVVDPRLQVLETVDCPNLKRTKGNWYTAVPPLARCNTGLTPADYFGRTLIATLPHDVTVGIVNVSVAGCKIELFQEGSYKSYAATAPAWMVNMINEYGGDPYGHLVEMAKLAQKHGVIKGILLHQGESNPNDTLWTQKVKSIYDMLIKDLHLKPRKVPLLAGELVNADQEGKCAAMNEIIDKLPDVIPNAYVINSNGCPAAPDKLHFTAEGYRMLGTRYGLKMLSLLGYKSQPATDPLPVQPTGSTGR</sequence>
<accession>A0ABV6L5Q1</accession>
<proteinExistence type="predicted"/>
<keyword evidence="2" id="KW-0732">Signal</keyword>
<name>A0ABV6L5Q1_9SPHI</name>
<feature type="chain" id="PRO_5046240770" evidence="2">
    <location>
        <begin position="24"/>
        <end position="297"/>
    </location>
</feature>
<reference evidence="4 5" key="1">
    <citation type="submission" date="2024-09" db="EMBL/GenBank/DDBJ databases">
        <authorList>
            <person name="Sun Q."/>
            <person name="Mori K."/>
        </authorList>
    </citation>
    <scope>NUCLEOTIDE SEQUENCE [LARGE SCALE GENOMIC DNA]</scope>
    <source>
        <strain evidence="4 5">NCAIM B.02415</strain>
    </source>
</reference>
<evidence type="ECO:0000256" key="1">
    <source>
        <dbReference type="ARBA" id="ARBA00022801"/>
    </source>
</evidence>
<dbReference type="Gene3D" id="3.40.50.1110">
    <property type="entry name" value="SGNH hydrolase"/>
    <property type="match status" value="1"/>
</dbReference>
<gene>
    <name evidence="4" type="ORF">ACFFGT_11200</name>
</gene>
<feature type="domain" description="Sialate O-acetylesterase" evidence="3">
    <location>
        <begin position="28"/>
        <end position="273"/>
    </location>
</feature>
<dbReference type="EMBL" id="JBHLTS010000021">
    <property type="protein sequence ID" value="MFC0514771.1"/>
    <property type="molecule type" value="Genomic_DNA"/>
</dbReference>
<dbReference type="InterPro" id="IPR036514">
    <property type="entry name" value="SGNH_hydro_sf"/>
</dbReference>
<dbReference type="Pfam" id="PF03629">
    <property type="entry name" value="SASA"/>
    <property type="match status" value="1"/>
</dbReference>
<comment type="caution">
    <text evidence="4">The sequence shown here is derived from an EMBL/GenBank/DDBJ whole genome shotgun (WGS) entry which is preliminary data.</text>
</comment>
<dbReference type="Proteomes" id="UP001589828">
    <property type="component" value="Unassembled WGS sequence"/>
</dbReference>
<dbReference type="PANTHER" id="PTHR31988:SF19">
    <property type="entry name" value="9-O-ACETYL-N-ACETYLNEURAMINIC ACID DEACETYLASE-RELATED"/>
    <property type="match status" value="1"/>
</dbReference>
<dbReference type="RefSeq" id="WP_377022614.1">
    <property type="nucleotide sequence ID" value="NZ_JBHLTS010000021.1"/>
</dbReference>
<evidence type="ECO:0000313" key="5">
    <source>
        <dbReference type="Proteomes" id="UP001589828"/>
    </source>
</evidence>
<keyword evidence="5" id="KW-1185">Reference proteome</keyword>
<evidence type="ECO:0000259" key="3">
    <source>
        <dbReference type="Pfam" id="PF03629"/>
    </source>
</evidence>
<feature type="signal peptide" evidence="2">
    <location>
        <begin position="1"/>
        <end position="23"/>
    </location>
</feature>
<dbReference type="InterPro" id="IPR005181">
    <property type="entry name" value="SASA"/>
</dbReference>
<organism evidence="4 5">
    <name type="scientific">Mucilaginibacter angelicae</name>
    <dbReference type="NCBI Taxonomy" id="869718"/>
    <lineage>
        <taxon>Bacteria</taxon>
        <taxon>Pseudomonadati</taxon>
        <taxon>Bacteroidota</taxon>
        <taxon>Sphingobacteriia</taxon>
        <taxon>Sphingobacteriales</taxon>
        <taxon>Sphingobacteriaceae</taxon>
        <taxon>Mucilaginibacter</taxon>
    </lineage>
</organism>
<protein>
    <submittedName>
        <fullName evidence="4">Sialate O-acetylesterase</fullName>
    </submittedName>
</protein>
<evidence type="ECO:0000256" key="2">
    <source>
        <dbReference type="SAM" id="SignalP"/>
    </source>
</evidence>
<dbReference type="PANTHER" id="PTHR31988">
    <property type="entry name" value="ESTERASE, PUTATIVE (DUF303)-RELATED"/>
    <property type="match status" value="1"/>
</dbReference>